<dbReference type="EMBL" id="KV784355">
    <property type="protein sequence ID" value="OEU20297.1"/>
    <property type="molecule type" value="Genomic_DNA"/>
</dbReference>
<evidence type="ECO:0000256" key="4">
    <source>
        <dbReference type="RuleBase" id="RU000665"/>
    </source>
</evidence>
<comment type="similarity">
    <text evidence="1 4">Belongs to the eukaryotic ribosomal protein eL36 family.</text>
</comment>
<dbReference type="InterPro" id="IPR038097">
    <property type="entry name" value="Ribosomal_eL36_sf"/>
</dbReference>
<keyword evidence="3 4" id="KW-0687">Ribonucleoprotein</keyword>
<dbReference type="Gene3D" id="1.10.10.1760">
    <property type="entry name" value="60S ribosomal protein L36"/>
    <property type="match status" value="1"/>
</dbReference>
<dbReference type="AlphaFoldDB" id="A0A1E7FQ84"/>
<dbReference type="GO" id="GO:0003735">
    <property type="term" value="F:structural constituent of ribosome"/>
    <property type="evidence" value="ECO:0007669"/>
    <property type="project" value="InterPro"/>
</dbReference>
<dbReference type="GO" id="GO:1990904">
    <property type="term" value="C:ribonucleoprotein complex"/>
    <property type="evidence" value="ECO:0007669"/>
    <property type="project" value="UniProtKB-KW"/>
</dbReference>
<evidence type="ECO:0000256" key="5">
    <source>
        <dbReference type="SAM" id="MobiDB-lite"/>
    </source>
</evidence>
<keyword evidence="7" id="KW-1185">Reference proteome</keyword>
<sequence>MAITPITNPSGNNNLPSAPQQQQQQQQQKIKAASNSSNSINRNENVKIDKEWISIRSEIRASVSRARNYEAQIKFKGKSRNIGTFKYARDAALAYEIAKRRVQVPPILQRSDKEWKLIRSEVKAIIENENTVDNCKKRNIGTFKDERDAALAFKVAKRKVEALQQQLLPSSSSSSNNNNNNNNNRSREMRSFNPTLTMILNNNSNNNHNIAKTNYKENGSSPTTTTTSGSSSNLSSGGNAVVNHKKRKSTIDDDKDCDYDKDCDCDKHRASISSTTLLEDGIDTDGPDGQSSKRTLICREIAREVVGQSPYERRILDMIKNGVDPTTASHLSLYGMILPPQTQTKTQTQTQTLYGESIATMATLITDPSGNNSHPSSWVDNDPGANADDDGDASDVEDYHDALMEIDSNDNNSNKGEEKDDAST</sequence>
<evidence type="ECO:0000313" key="7">
    <source>
        <dbReference type="Proteomes" id="UP000095751"/>
    </source>
</evidence>
<name>A0A1E7FQ84_9STRA</name>
<dbReference type="Proteomes" id="UP000095751">
    <property type="component" value="Unassembled WGS sequence"/>
</dbReference>
<evidence type="ECO:0000256" key="1">
    <source>
        <dbReference type="ARBA" id="ARBA00006509"/>
    </source>
</evidence>
<feature type="compositionally biased region" description="Polar residues" evidence="5">
    <location>
        <begin position="1"/>
        <end position="19"/>
    </location>
</feature>
<dbReference type="KEGG" id="fcy:FRACYDRAFT_236372"/>
<feature type="region of interest" description="Disordered" evidence="5">
    <location>
        <begin position="365"/>
        <end position="424"/>
    </location>
</feature>
<feature type="compositionally biased region" description="Basic and acidic residues" evidence="5">
    <location>
        <begin position="415"/>
        <end position="424"/>
    </location>
</feature>
<evidence type="ECO:0000313" key="6">
    <source>
        <dbReference type="EMBL" id="OEU20297.1"/>
    </source>
</evidence>
<feature type="compositionally biased region" description="Low complexity" evidence="5">
    <location>
        <begin position="218"/>
        <end position="239"/>
    </location>
</feature>
<dbReference type="InParanoid" id="A0A1E7FQ84"/>
<feature type="compositionally biased region" description="Low complexity" evidence="5">
    <location>
        <begin position="20"/>
        <end position="43"/>
    </location>
</feature>
<feature type="region of interest" description="Disordered" evidence="5">
    <location>
        <begin position="1"/>
        <end position="43"/>
    </location>
</feature>
<dbReference type="InterPro" id="IPR000509">
    <property type="entry name" value="Ribosomal_eL36"/>
</dbReference>
<feature type="compositionally biased region" description="Low complexity" evidence="5">
    <location>
        <begin position="170"/>
        <end position="184"/>
    </location>
</feature>
<feature type="compositionally biased region" description="Polar residues" evidence="5">
    <location>
        <begin position="366"/>
        <end position="378"/>
    </location>
</feature>
<dbReference type="GO" id="GO:0006412">
    <property type="term" value="P:translation"/>
    <property type="evidence" value="ECO:0007669"/>
    <property type="project" value="InterPro"/>
</dbReference>
<evidence type="ECO:0000256" key="3">
    <source>
        <dbReference type="ARBA" id="ARBA00023274"/>
    </source>
</evidence>
<accession>A0A1E7FQ84</accession>
<evidence type="ECO:0000256" key="2">
    <source>
        <dbReference type="ARBA" id="ARBA00022980"/>
    </source>
</evidence>
<dbReference type="GO" id="GO:0005840">
    <property type="term" value="C:ribosome"/>
    <property type="evidence" value="ECO:0007669"/>
    <property type="project" value="UniProtKB-KW"/>
</dbReference>
<dbReference type="PROSITE" id="PS01190">
    <property type="entry name" value="RIBOSOMAL_L36E"/>
    <property type="match status" value="1"/>
</dbReference>
<proteinExistence type="inferred from homology"/>
<dbReference type="Pfam" id="PF01158">
    <property type="entry name" value="Ribosomal_L36e"/>
    <property type="match status" value="1"/>
</dbReference>
<dbReference type="OrthoDB" id="9616667at2759"/>
<feature type="region of interest" description="Disordered" evidence="5">
    <location>
        <begin position="165"/>
        <end position="253"/>
    </location>
</feature>
<feature type="compositionally biased region" description="Acidic residues" evidence="5">
    <location>
        <begin position="387"/>
        <end position="396"/>
    </location>
</feature>
<keyword evidence="2 4" id="KW-0689">Ribosomal protein</keyword>
<organism evidence="6 7">
    <name type="scientific">Fragilariopsis cylindrus CCMP1102</name>
    <dbReference type="NCBI Taxonomy" id="635003"/>
    <lineage>
        <taxon>Eukaryota</taxon>
        <taxon>Sar</taxon>
        <taxon>Stramenopiles</taxon>
        <taxon>Ochrophyta</taxon>
        <taxon>Bacillariophyta</taxon>
        <taxon>Bacillariophyceae</taxon>
        <taxon>Bacillariophycidae</taxon>
        <taxon>Bacillariales</taxon>
        <taxon>Bacillariaceae</taxon>
        <taxon>Fragilariopsis</taxon>
    </lineage>
</organism>
<gene>
    <name evidence="6" type="ORF">FRACYDRAFT_236372</name>
</gene>
<protein>
    <recommendedName>
        <fullName evidence="4">60S ribosomal protein L36</fullName>
    </recommendedName>
</protein>
<reference evidence="6 7" key="1">
    <citation type="submission" date="2016-09" db="EMBL/GenBank/DDBJ databases">
        <title>Extensive genetic diversity and differential bi-allelic expression allows diatom success in the polar Southern Ocean.</title>
        <authorList>
            <consortium name="DOE Joint Genome Institute"/>
            <person name="Mock T."/>
            <person name="Otillar R.P."/>
            <person name="Strauss J."/>
            <person name="Dupont C."/>
            <person name="Frickenhaus S."/>
            <person name="Maumus F."/>
            <person name="Mcmullan M."/>
            <person name="Sanges R."/>
            <person name="Schmutz J."/>
            <person name="Toseland A."/>
            <person name="Valas R."/>
            <person name="Veluchamy A."/>
            <person name="Ward B.J."/>
            <person name="Allen A."/>
            <person name="Barry K."/>
            <person name="Falciatore A."/>
            <person name="Ferrante M."/>
            <person name="Fortunato A.E."/>
            <person name="Gloeckner G."/>
            <person name="Gruber A."/>
            <person name="Hipkin R."/>
            <person name="Janech M."/>
            <person name="Kroth P."/>
            <person name="Leese F."/>
            <person name="Lindquist E."/>
            <person name="Lyon B.R."/>
            <person name="Martin J."/>
            <person name="Mayer C."/>
            <person name="Parker M."/>
            <person name="Quesneville H."/>
            <person name="Raymond J."/>
            <person name="Uhlig C."/>
            <person name="Valentin K.U."/>
            <person name="Worden A.Z."/>
            <person name="Armbrust E.V."/>
            <person name="Bowler C."/>
            <person name="Green B."/>
            <person name="Moulton V."/>
            <person name="Van Oosterhout C."/>
            <person name="Grigoriev I."/>
        </authorList>
    </citation>
    <scope>NUCLEOTIDE SEQUENCE [LARGE SCALE GENOMIC DNA]</scope>
    <source>
        <strain evidence="6 7">CCMP1102</strain>
    </source>
</reference>